<dbReference type="SFLD" id="SFLDS00029">
    <property type="entry name" value="Radical_SAM"/>
    <property type="match status" value="1"/>
</dbReference>
<evidence type="ECO:0000259" key="7">
    <source>
        <dbReference type="SMART" id="SM00729"/>
    </source>
</evidence>
<dbReference type="AlphaFoldDB" id="A0A382H8B4"/>
<dbReference type="InterPro" id="IPR034391">
    <property type="entry name" value="AdoMet-like_SPASM_containing"/>
</dbReference>
<evidence type="ECO:0000256" key="1">
    <source>
        <dbReference type="ARBA" id="ARBA00001966"/>
    </source>
</evidence>
<dbReference type="InterPro" id="IPR013785">
    <property type="entry name" value="Aldolase_TIM"/>
</dbReference>
<evidence type="ECO:0000256" key="5">
    <source>
        <dbReference type="ARBA" id="ARBA00023004"/>
    </source>
</evidence>
<comment type="cofactor">
    <cofactor evidence="1">
        <name>[4Fe-4S] cluster</name>
        <dbReference type="ChEBI" id="CHEBI:49883"/>
    </cofactor>
</comment>
<dbReference type="PANTHER" id="PTHR11228:SF7">
    <property type="entry name" value="PQQA PEPTIDE CYCLASE"/>
    <property type="match status" value="1"/>
</dbReference>
<feature type="domain" description="Elp3/MiaA/NifB-like radical SAM core" evidence="7">
    <location>
        <begin position="41"/>
        <end position="281"/>
    </location>
</feature>
<dbReference type="SUPFAM" id="SSF102114">
    <property type="entry name" value="Radical SAM enzymes"/>
    <property type="match status" value="1"/>
</dbReference>
<dbReference type="InterPro" id="IPR058240">
    <property type="entry name" value="rSAM_sf"/>
</dbReference>
<organism evidence="8">
    <name type="scientific">marine metagenome</name>
    <dbReference type="NCBI Taxonomy" id="408172"/>
    <lineage>
        <taxon>unclassified sequences</taxon>
        <taxon>metagenomes</taxon>
        <taxon>ecological metagenomes</taxon>
    </lineage>
</organism>
<dbReference type="GO" id="GO:0046872">
    <property type="term" value="F:metal ion binding"/>
    <property type="evidence" value="ECO:0007669"/>
    <property type="project" value="UniProtKB-KW"/>
</dbReference>
<dbReference type="GO" id="GO:0051536">
    <property type="term" value="F:iron-sulfur cluster binding"/>
    <property type="evidence" value="ECO:0007669"/>
    <property type="project" value="UniProtKB-KW"/>
</dbReference>
<keyword evidence="3" id="KW-0949">S-adenosyl-L-methionine</keyword>
<keyword evidence="5" id="KW-0408">Iron</keyword>
<dbReference type="Gene3D" id="3.20.20.70">
    <property type="entry name" value="Aldolase class I"/>
    <property type="match status" value="1"/>
</dbReference>
<gene>
    <name evidence="8" type="ORF">METZ01_LOCUS235535</name>
</gene>
<dbReference type="InterPro" id="IPR006638">
    <property type="entry name" value="Elp3/MiaA/NifB-like_rSAM"/>
</dbReference>
<dbReference type="CDD" id="cd21109">
    <property type="entry name" value="SPASM"/>
    <property type="match status" value="1"/>
</dbReference>
<evidence type="ECO:0000256" key="3">
    <source>
        <dbReference type="ARBA" id="ARBA00022691"/>
    </source>
</evidence>
<dbReference type="GO" id="GO:0003824">
    <property type="term" value="F:catalytic activity"/>
    <property type="evidence" value="ECO:0007669"/>
    <property type="project" value="InterPro"/>
</dbReference>
<evidence type="ECO:0000256" key="6">
    <source>
        <dbReference type="ARBA" id="ARBA00023014"/>
    </source>
</evidence>
<dbReference type="SFLD" id="SFLDG01387">
    <property type="entry name" value="BtrN-like_SPASM_domain_contain"/>
    <property type="match status" value="1"/>
</dbReference>
<dbReference type="PANTHER" id="PTHR11228">
    <property type="entry name" value="RADICAL SAM DOMAIN PROTEIN"/>
    <property type="match status" value="1"/>
</dbReference>
<reference evidence="8" key="1">
    <citation type="submission" date="2018-05" db="EMBL/GenBank/DDBJ databases">
        <authorList>
            <person name="Lanie J.A."/>
            <person name="Ng W.-L."/>
            <person name="Kazmierczak K.M."/>
            <person name="Andrzejewski T.M."/>
            <person name="Davidsen T.M."/>
            <person name="Wayne K.J."/>
            <person name="Tettelin H."/>
            <person name="Glass J.I."/>
            <person name="Rusch D."/>
            <person name="Podicherti R."/>
            <person name="Tsui H.-C.T."/>
            <person name="Winkler M.E."/>
        </authorList>
    </citation>
    <scope>NUCLEOTIDE SEQUENCE</scope>
</reference>
<dbReference type="SFLD" id="SFLDG01067">
    <property type="entry name" value="SPASM/twitch_domain_containing"/>
    <property type="match status" value="1"/>
</dbReference>
<dbReference type="Pfam" id="PF13186">
    <property type="entry name" value="SPASM"/>
    <property type="match status" value="1"/>
</dbReference>
<evidence type="ECO:0000313" key="8">
    <source>
        <dbReference type="EMBL" id="SVB82681.1"/>
    </source>
</evidence>
<protein>
    <recommendedName>
        <fullName evidence="7">Elp3/MiaA/NifB-like radical SAM core domain-containing protein</fullName>
    </recommendedName>
</protein>
<evidence type="ECO:0000256" key="4">
    <source>
        <dbReference type="ARBA" id="ARBA00022723"/>
    </source>
</evidence>
<keyword evidence="6" id="KW-0411">Iron-sulfur</keyword>
<dbReference type="InterPro" id="IPR023885">
    <property type="entry name" value="4Fe4S-binding_SPASM_dom"/>
</dbReference>
<evidence type="ECO:0000256" key="2">
    <source>
        <dbReference type="ARBA" id="ARBA00022485"/>
    </source>
</evidence>
<dbReference type="EMBL" id="UINC01059360">
    <property type="protein sequence ID" value="SVB82681.1"/>
    <property type="molecule type" value="Genomic_DNA"/>
</dbReference>
<dbReference type="SMART" id="SM00729">
    <property type="entry name" value="Elp3"/>
    <property type="match status" value="1"/>
</dbReference>
<sequence>MFDINFYMKSYPLIKEMENGKQIPKEEVMNLFESFRSKDPVVYNIETTNACQQRCRMCPRTTRMDRKITFLEDDFYEDTINQLKPHSNKLWREWEEFCSKTYGIFPDSPASENHFFLYIIPKVIQLHGYGDPLLDKNLGNVIKRLTKNGLQSYFSCNPAIIDIEKTVEMMESGLDYLKYSYESTDDEEFKQIRGNASNFTQSYEKTLEVIDIKERSGFDTTIIITMIDVDREDQQEEFQRLRDKFPDSSVYIYLKSEDQQWYREDESLKVYLEKRRRVLPTGDQHGTNAIHWQEVCKHPWMSMTIKSDGFVAMCMEDYNNEIILGDANSYSLYDIWNGDEYKKFRSDQFNLTPCIKCTEECDMPLMGKFF</sequence>
<keyword evidence="2" id="KW-0004">4Fe-4S</keyword>
<keyword evidence="4" id="KW-0479">Metal-binding</keyword>
<dbReference type="InterPro" id="IPR050377">
    <property type="entry name" value="Radical_SAM_PqqE_MftC-like"/>
</dbReference>
<accession>A0A382H8B4</accession>
<proteinExistence type="predicted"/>
<dbReference type="Pfam" id="PF04055">
    <property type="entry name" value="Radical_SAM"/>
    <property type="match status" value="1"/>
</dbReference>
<name>A0A382H8B4_9ZZZZ</name>
<dbReference type="InterPro" id="IPR007197">
    <property type="entry name" value="rSAM"/>
</dbReference>